<protein>
    <submittedName>
        <fullName evidence="2">Uncharacterized protein</fullName>
    </submittedName>
</protein>
<dbReference type="Proteomes" id="UP000230233">
    <property type="component" value="Chromosome IV"/>
</dbReference>
<keyword evidence="1" id="KW-0472">Membrane</keyword>
<comment type="caution">
    <text evidence="2">The sequence shown here is derived from an EMBL/GenBank/DDBJ whole genome shotgun (WGS) entry which is preliminary data.</text>
</comment>
<gene>
    <name evidence="2" type="primary">Cnig_chr_IV.g15940</name>
    <name evidence="2" type="ORF">B9Z55_015940</name>
</gene>
<proteinExistence type="predicted"/>
<sequence length="301" mass="34723">MARLRLFTKQPDLSCICCLEASLSCIINPLWQYIILGHDFYTYLRPFRLAHFTFWHCLFGAVFSFFGINLWNLSEGNKETSILLLFFPYYLIILLGWGISLGDYILKDKQPKVQNLNHVIFGFFGMILSVWILLGCVLVISFNYHALLFGCIYLLTLCFFIASYVMISNVSTHLYLILPPENQPFSGIKLHVVLFGLFHLAVAIASVFLTKFWSVCVLLLLSSFVFSINAWSCFFTPSYILCEHREYEEDMLKSPGIICHVAVRRNLGKMKDPMNLPIGFQFDDQLDVSGLQYKVLKSYRC</sequence>
<feature type="transmembrane region" description="Helical" evidence="1">
    <location>
        <begin position="118"/>
        <end position="140"/>
    </location>
</feature>
<keyword evidence="1" id="KW-0812">Transmembrane</keyword>
<evidence type="ECO:0000313" key="3">
    <source>
        <dbReference type="Proteomes" id="UP000230233"/>
    </source>
</evidence>
<evidence type="ECO:0000256" key="1">
    <source>
        <dbReference type="SAM" id="Phobius"/>
    </source>
</evidence>
<name>A0A2G5UCS7_9PELO</name>
<dbReference type="AlphaFoldDB" id="A0A2G5UCS7"/>
<keyword evidence="1" id="KW-1133">Transmembrane helix</keyword>
<feature type="transmembrane region" description="Helical" evidence="1">
    <location>
        <begin position="83"/>
        <end position="106"/>
    </location>
</feature>
<feature type="transmembrane region" description="Helical" evidence="1">
    <location>
        <begin position="188"/>
        <end position="206"/>
    </location>
</feature>
<evidence type="ECO:0000313" key="2">
    <source>
        <dbReference type="EMBL" id="PIC37253.1"/>
    </source>
</evidence>
<reference evidence="3" key="1">
    <citation type="submission" date="2017-10" db="EMBL/GenBank/DDBJ databases">
        <title>Rapid genome shrinkage in a self-fertile nematode reveals novel sperm competition proteins.</title>
        <authorList>
            <person name="Yin D."/>
            <person name="Schwarz E.M."/>
            <person name="Thomas C.G."/>
            <person name="Felde R.L."/>
            <person name="Korf I.F."/>
            <person name="Cutter A.D."/>
            <person name="Schartner C.M."/>
            <person name="Ralston E.J."/>
            <person name="Meyer B.J."/>
            <person name="Haag E.S."/>
        </authorList>
    </citation>
    <scope>NUCLEOTIDE SEQUENCE [LARGE SCALE GENOMIC DNA]</scope>
    <source>
        <strain evidence="3">JU1422</strain>
    </source>
</reference>
<keyword evidence="3" id="KW-1185">Reference proteome</keyword>
<feature type="transmembrane region" description="Helical" evidence="1">
    <location>
        <begin position="212"/>
        <end position="235"/>
    </location>
</feature>
<feature type="transmembrane region" description="Helical" evidence="1">
    <location>
        <begin position="52"/>
        <end position="71"/>
    </location>
</feature>
<accession>A0A2G5UCS7</accession>
<organism evidence="2 3">
    <name type="scientific">Caenorhabditis nigoni</name>
    <dbReference type="NCBI Taxonomy" id="1611254"/>
    <lineage>
        <taxon>Eukaryota</taxon>
        <taxon>Metazoa</taxon>
        <taxon>Ecdysozoa</taxon>
        <taxon>Nematoda</taxon>
        <taxon>Chromadorea</taxon>
        <taxon>Rhabditida</taxon>
        <taxon>Rhabditina</taxon>
        <taxon>Rhabditomorpha</taxon>
        <taxon>Rhabditoidea</taxon>
        <taxon>Rhabditidae</taxon>
        <taxon>Peloderinae</taxon>
        <taxon>Caenorhabditis</taxon>
    </lineage>
</organism>
<dbReference type="EMBL" id="PDUG01000004">
    <property type="protein sequence ID" value="PIC37253.1"/>
    <property type="molecule type" value="Genomic_DNA"/>
</dbReference>
<feature type="transmembrane region" description="Helical" evidence="1">
    <location>
        <begin position="146"/>
        <end position="167"/>
    </location>
</feature>
<dbReference type="OrthoDB" id="5865780at2759"/>